<comment type="subcellular location">
    <subcellularLocation>
        <location evidence="1 10">Nucleus</location>
        <location evidence="1 10">Nucleolus</location>
    </subcellularLocation>
</comment>
<keyword evidence="8 10" id="KW-0012">Acyltransferase</keyword>
<dbReference type="GeneID" id="94173289"/>
<feature type="compositionally biased region" description="Polar residues" evidence="11">
    <location>
        <begin position="1053"/>
        <end position="1066"/>
    </location>
</feature>
<evidence type="ECO:0000259" key="14">
    <source>
        <dbReference type="Pfam" id="PF13718"/>
    </source>
</evidence>
<protein>
    <recommendedName>
        <fullName evidence="9 10">RNA cytidine acetyltransferase</fullName>
        <ecNumber evidence="10">2.3.1.-</ecNumber>
    </recommendedName>
    <alternativeName>
        <fullName evidence="10">18S rRNA cytosine acetyltransferase</fullName>
    </alternativeName>
</protein>
<dbReference type="GO" id="GO:0005730">
    <property type="term" value="C:nucleolus"/>
    <property type="evidence" value="ECO:0007669"/>
    <property type="project" value="UniProtKB-SubCell"/>
</dbReference>
<feature type="binding site" evidence="10">
    <location>
        <position position="766"/>
    </location>
    <ligand>
        <name>acetyl-CoA</name>
        <dbReference type="ChEBI" id="CHEBI:57288"/>
    </ligand>
</feature>
<feature type="binding site" evidence="10">
    <location>
        <position position="481"/>
    </location>
    <ligand>
        <name>ATP</name>
        <dbReference type="ChEBI" id="CHEBI:30616"/>
    </ligand>
</feature>
<name>A0A836HSR3_LEIEN</name>
<dbReference type="InterPro" id="IPR027417">
    <property type="entry name" value="P-loop_NTPase"/>
</dbReference>
<dbReference type="OrthoDB" id="10067491at2759"/>
<feature type="region of interest" description="Disordered" evidence="11">
    <location>
        <begin position="1053"/>
        <end position="1083"/>
    </location>
</feature>
<dbReference type="GO" id="GO:0005524">
    <property type="term" value="F:ATP binding"/>
    <property type="evidence" value="ECO:0007669"/>
    <property type="project" value="UniProtKB-UniRule"/>
</dbReference>
<evidence type="ECO:0000256" key="7">
    <source>
        <dbReference type="ARBA" id="ARBA00023242"/>
    </source>
</evidence>
<dbReference type="Pfam" id="PF05127">
    <property type="entry name" value="NAT10_TcmA_helicase"/>
    <property type="match status" value="1"/>
</dbReference>
<feature type="domain" description="N-acetyltransferase" evidence="14">
    <location>
        <begin position="539"/>
        <end position="793"/>
    </location>
</feature>
<dbReference type="InterPro" id="IPR032672">
    <property type="entry name" value="TmcA/NAT10/Kre33"/>
</dbReference>
<feature type="region of interest" description="Disordered" evidence="11">
    <location>
        <begin position="696"/>
        <end position="717"/>
    </location>
</feature>
<keyword evidence="7 10" id="KW-0539">Nucleus</keyword>
<dbReference type="InterPro" id="IPR000182">
    <property type="entry name" value="GNAT_dom"/>
</dbReference>
<dbReference type="Gene3D" id="3.40.50.300">
    <property type="entry name" value="P-loop containing nucleotide triphosphate hydrolases"/>
    <property type="match status" value="1"/>
</dbReference>
<evidence type="ECO:0000313" key="17">
    <source>
        <dbReference type="Proteomes" id="UP000674179"/>
    </source>
</evidence>
<dbReference type="InterPro" id="IPR013562">
    <property type="entry name" value="TmcA/NAT10_N"/>
</dbReference>
<dbReference type="Gene3D" id="3.40.50.11040">
    <property type="match status" value="1"/>
</dbReference>
<dbReference type="HAMAP" id="MF_03211">
    <property type="entry name" value="RNA_acetyltr_Nat10"/>
    <property type="match status" value="1"/>
</dbReference>
<feature type="domain" description="Possible tRNA binding" evidence="15">
    <location>
        <begin position="798"/>
        <end position="979"/>
    </location>
</feature>
<keyword evidence="17" id="KW-1185">Reference proteome</keyword>
<evidence type="ECO:0000256" key="5">
    <source>
        <dbReference type="ARBA" id="ARBA00022741"/>
    </source>
</evidence>
<comment type="catalytic activity">
    <reaction evidence="10">
        <text>a cytidine in tRNA + acetyl-CoA + ATP + H2O = an N(4)-acetylcytidine in tRNA + ADP + phosphate + CoA + H(+)</text>
        <dbReference type="Rhea" id="RHEA:53876"/>
        <dbReference type="Rhea" id="RHEA-COMP:13670"/>
        <dbReference type="Rhea" id="RHEA-COMP:13671"/>
        <dbReference type="ChEBI" id="CHEBI:15377"/>
        <dbReference type="ChEBI" id="CHEBI:15378"/>
        <dbReference type="ChEBI" id="CHEBI:30616"/>
        <dbReference type="ChEBI" id="CHEBI:43474"/>
        <dbReference type="ChEBI" id="CHEBI:57287"/>
        <dbReference type="ChEBI" id="CHEBI:57288"/>
        <dbReference type="ChEBI" id="CHEBI:74900"/>
        <dbReference type="ChEBI" id="CHEBI:82748"/>
        <dbReference type="ChEBI" id="CHEBI:456216"/>
    </reaction>
</comment>
<keyword evidence="3 10" id="KW-0808">Transferase</keyword>
<evidence type="ECO:0000256" key="1">
    <source>
        <dbReference type="ARBA" id="ARBA00004604"/>
    </source>
</evidence>
<evidence type="ECO:0000259" key="12">
    <source>
        <dbReference type="Pfam" id="PF05127"/>
    </source>
</evidence>
<dbReference type="PANTHER" id="PTHR10925:SF5">
    <property type="entry name" value="RNA CYTIDINE ACETYLTRANSFERASE"/>
    <property type="match status" value="1"/>
</dbReference>
<evidence type="ECO:0000256" key="3">
    <source>
        <dbReference type="ARBA" id="ARBA00022679"/>
    </source>
</evidence>
<dbReference type="FunFam" id="3.40.50.300:FF:002218">
    <property type="entry name" value="tRNA(Met) cytidine acetyltransferase TmcA"/>
    <property type="match status" value="1"/>
</dbReference>
<feature type="domain" description="TmcA/NAT10 N-terminal" evidence="13">
    <location>
        <begin position="26"/>
        <end position="220"/>
    </location>
</feature>
<dbReference type="Pfam" id="PF13725">
    <property type="entry name" value="tRNA_bind_2"/>
    <property type="match status" value="1"/>
</dbReference>
<comment type="caution">
    <text evidence="16">The sequence shown here is derived from an EMBL/GenBank/DDBJ whole genome shotgun (WGS) entry which is preliminary data.</text>
</comment>
<feature type="compositionally biased region" description="Basic residues" evidence="11">
    <location>
        <begin position="1074"/>
        <end position="1083"/>
    </location>
</feature>
<dbReference type="Proteomes" id="UP000674179">
    <property type="component" value="Chromosome 17"/>
</dbReference>
<keyword evidence="5 10" id="KW-0547">Nucleotide-binding</keyword>
<evidence type="ECO:0000259" key="13">
    <source>
        <dbReference type="Pfam" id="PF08351"/>
    </source>
</evidence>
<comment type="catalytic activity">
    <reaction evidence="10">
        <text>a cytidine in 18S rRNA + acetyl-CoA + ATP + H2O = an N(4)-acetylcytidine in 18S rRNA + ADP + phosphate + CoA + H(+)</text>
        <dbReference type="Rhea" id="RHEA:51424"/>
        <dbReference type="Rhea" id="RHEA-COMP:13575"/>
        <dbReference type="Rhea" id="RHEA-COMP:13576"/>
        <dbReference type="ChEBI" id="CHEBI:15377"/>
        <dbReference type="ChEBI" id="CHEBI:15378"/>
        <dbReference type="ChEBI" id="CHEBI:30616"/>
        <dbReference type="ChEBI" id="CHEBI:43474"/>
        <dbReference type="ChEBI" id="CHEBI:57287"/>
        <dbReference type="ChEBI" id="CHEBI:57288"/>
        <dbReference type="ChEBI" id="CHEBI:74900"/>
        <dbReference type="ChEBI" id="CHEBI:82748"/>
        <dbReference type="ChEBI" id="CHEBI:456216"/>
    </reaction>
</comment>
<dbReference type="PANTHER" id="PTHR10925">
    <property type="entry name" value="N-ACETYLTRANSFERASE 10"/>
    <property type="match status" value="1"/>
</dbReference>
<feature type="binding site" evidence="10">
    <location>
        <begin position="654"/>
        <end position="656"/>
    </location>
    <ligand>
        <name>acetyl-CoA</name>
        <dbReference type="ChEBI" id="CHEBI:57288"/>
    </ligand>
</feature>
<dbReference type="AlphaFoldDB" id="A0A836HSR3"/>
<dbReference type="InterPro" id="IPR007807">
    <property type="entry name" value="TcmA/NAT10_helicase"/>
</dbReference>
<evidence type="ECO:0000256" key="8">
    <source>
        <dbReference type="ARBA" id="ARBA00023315"/>
    </source>
</evidence>
<comment type="function">
    <text evidence="10">RNA cytidine acetyltransferase with specificity toward both 18S rRNA and tRNAs. Catalyzes the formation of N(4)-acetylcytidine (ac4C) in 18S rRNA. Required for early nucleolar cleavages of precursor rRNA at sites A0, A1 and A2 during 18S rRNA synthesis. Catalyzes the formation of ac4C in serine and leucine tRNAs. Requires a tRNA-binding adapter protein for full tRNA acetyltransferase activity but not for 18S rRNA acetylation.</text>
</comment>
<accession>A0A836HSR3</accession>
<evidence type="ECO:0000256" key="6">
    <source>
        <dbReference type="ARBA" id="ARBA00022840"/>
    </source>
</evidence>
<keyword evidence="2 10" id="KW-0698">rRNA processing</keyword>
<evidence type="ECO:0000313" key="16">
    <source>
        <dbReference type="EMBL" id="KAG5482245.1"/>
    </source>
</evidence>
<gene>
    <name evidence="16" type="ORF">CUR178_06105</name>
</gene>
<evidence type="ECO:0000256" key="10">
    <source>
        <dbReference type="HAMAP-Rule" id="MF_03211"/>
    </source>
</evidence>
<dbReference type="Pfam" id="PF13718">
    <property type="entry name" value="GNAT_acetyltr_2"/>
    <property type="match status" value="1"/>
</dbReference>
<keyword evidence="6 10" id="KW-0067">ATP-binding</keyword>
<dbReference type="Gene3D" id="3.40.630.30">
    <property type="match status" value="1"/>
</dbReference>
<proteinExistence type="inferred from homology"/>
<dbReference type="KEGG" id="lenr:94173289"/>
<comment type="similarity">
    <text evidence="10">Belongs to the RNA cytidine acetyltransferase family. NAT10 subfamily.</text>
</comment>
<evidence type="ECO:0000256" key="11">
    <source>
        <dbReference type="SAM" id="MobiDB-lite"/>
    </source>
</evidence>
<evidence type="ECO:0000256" key="2">
    <source>
        <dbReference type="ARBA" id="ARBA00022552"/>
    </source>
</evidence>
<evidence type="ECO:0000256" key="4">
    <source>
        <dbReference type="ARBA" id="ARBA00022694"/>
    </source>
</evidence>
<dbReference type="GO" id="GO:1904812">
    <property type="term" value="P:rRNA acetylation involved in maturation of SSU-rRNA"/>
    <property type="evidence" value="ECO:0007669"/>
    <property type="project" value="InterPro"/>
</dbReference>
<dbReference type="RefSeq" id="XP_067694107.1">
    <property type="nucleotide sequence ID" value="XM_067837779.1"/>
</dbReference>
<reference evidence="16 17" key="1">
    <citation type="submission" date="2021-02" db="EMBL/GenBank/DDBJ databases">
        <title>Leishmania (Mundinia) enrietti genome sequencing and assembly.</title>
        <authorList>
            <person name="Almutairi H."/>
            <person name="Gatherer D."/>
        </authorList>
    </citation>
    <scope>NUCLEOTIDE SEQUENCE [LARGE SCALE GENOMIC DNA]</scope>
    <source>
        <strain evidence="16">CUR178</strain>
    </source>
</reference>
<dbReference type="GO" id="GO:0051391">
    <property type="term" value="P:tRNA acetylation"/>
    <property type="evidence" value="ECO:0007669"/>
    <property type="project" value="UniProtKB-UniRule"/>
</dbReference>
<dbReference type="GO" id="GO:1990883">
    <property type="term" value="F:18S rRNA cytidine N-acetyltransferase activity"/>
    <property type="evidence" value="ECO:0007669"/>
    <property type="project" value="TreeGrafter"/>
</dbReference>
<dbReference type="Pfam" id="PF08351">
    <property type="entry name" value="TmcA_N"/>
    <property type="match status" value="1"/>
</dbReference>
<organism evidence="16 17">
    <name type="scientific">Leishmania enriettii</name>
    <dbReference type="NCBI Taxonomy" id="5663"/>
    <lineage>
        <taxon>Eukaryota</taxon>
        <taxon>Discoba</taxon>
        <taxon>Euglenozoa</taxon>
        <taxon>Kinetoplastea</taxon>
        <taxon>Metakinetoplastina</taxon>
        <taxon>Trypanosomatida</taxon>
        <taxon>Trypanosomatidae</taxon>
        <taxon>Leishmaniinae</taxon>
        <taxon>Leishmania</taxon>
    </lineage>
</organism>
<dbReference type="GO" id="GO:0030686">
    <property type="term" value="C:90S preribosome"/>
    <property type="evidence" value="ECO:0007669"/>
    <property type="project" value="TreeGrafter"/>
</dbReference>
<keyword evidence="4 10" id="KW-0819">tRNA processing</keyword>
<feature type="domain" description="TcmA/NAT10 helicase" evidence="12">
    <location>
        <begin position="307"/>
        <end position="499"/>
    </location>
</feature>
<dbReference type="InterPro" id="IPR033688">
    <property type="entry name" value="NAT10"/>
</dbReference>
<sequence length="1083" mass="118409">MSSSGSVAGSTRGAGGDLSMVKRKVDERIKTLIDDVAHHKHRGLILLVGDRAKDQVVNLHLMISRANHNAKVSVLWCMREDPDFGSTGKKQQEKRARLEVKGGLSTEATKEAFQTFLAQTSIRFCKYRETHKILGQTFGMAVLQDFEAINPNTLARTMETVKGGGLVIIMFRAMRSLRQLYTIAMDVHARYRTEAQGDAVPRFNERFLLSLADCDTAMCVDDDLNVLPITQKMKTYGKNRKSDAYDADLAVQGRLQHEVDLANVKEKLRPSEDVGPLVQLCQTMDQARTVLSLMQTVVEKRLDSTCVVTAGRGRGKSAALGMMVAGAIAQGYSNIMCTAPTPENVQTLFEFAIRGLKELGYQERTDFEALQGVSEEFAKCFIRINVFRTHRQTVQFVSATDTAKFAQAEVCVIDEAAALPLTLVKRILGPYLVILSSTVSGYEGTGRSLSMKLVADMRRGSSSGAADARHLKELSMSDPIRYGPDDPVEKWLNKLLCLDATMENTRLTTSPHPSACELFYVHRDALFSYHPLAEEMLQRIQSLLVAAHYKNQPNDLQLLSDAPGHHLFVLCAESVESSAATAPASSSVATARQQVPDIFCAIHACEEGQVSVQSIKSHLSHGLRPSGDLIPYTLSQYYLEEGFAKLAGLRIVRIATNPALPRAGYGSRALSLLHQYYSGSISLTAAEPRAAAVKRRKVDAEAGTGEQTGSVPDRNHDESAAKAEILAPRAHIANLLTPLVERPYEVIDYLGVSFGLTTELHNFWKKASYIPLYVRQAANELTGEHSCVMVRPMGFDLRPLQREFQHRLLSLLAMPFRRLPTELALSLVSDVEVHDPHKLNAATDLSEVDRHIVRVDGVVQATSADIEATFSAGDVQRLRLVSTTFIEGGNVLDLVPTLAKMYFGKRFFRCPDGTDGVVLSHAQAAVLLAVGLQCQTIEELGAQPSFSGVSMQQLRALFLKALSRLSEHLANLLKIAKKQKDGTGAGVGAGKRACAQSDEAAGESAAHGGGDEGVEDAEEVYDSHGNLKGLKVVRKVKAHVSVDTTLLRDTSLSVSGNASAVSQSRESLQDVFYRPKKKASSHR</sequence>
<dbReference type="GO" id="GO:0000049">
    <property type="term" value="F:tRNA binding"/>
    <property type="evidence" value="ECO:0007669"/>
    <property type="project" value="TreeGrafter"/>
</dbReference>
<evidence type="ECO:0000256" key="9">
    <source>
        <dbReference type="ARBA" id="ARBA00068357"/>
    </source>
</evidence>
<dbReference type="InterPro" id="IPR027992">
    <property type="entry name" value="tRNA_bind_dom"/>
</dbReference>
<dbReference type="EMBL" id="JAFHKP010000017">
    <property type="protein sequence ID" value="KAG5482245.1"/>
    <property type="molecule type" value="Genomic_DNA"/>
</dbReference>
<evidence type="ECO:0000259" key="15">
    <source>
        <dbReference type="Pfam" id="PF13725"/>
    </source>
</evidence>
<dbReference type="EC" id="2.3.1.-" evidence="10"/>
<feature type="binding site" evidence="10">
    <location>
        <begin position="661"/>
        <end position="667"/>
    </location>
    <ligand>
        <name>acetyl-CoA</name>
        <dbReference type="ChEBI" id="CHEBI:57288"/>
    </ligand>
</feature>
<feature type="binding site" evidence="10">
    <location>
        <begin position="313"/>
        <end position="322"/>
    </location>
    <ligand>
        <name>ATP</name>
        <dbReference type="ChEBI" id="CHEBI:30616"/>
    </ligand>
</feature>